<feature type="region of interest" description="Disordered" evidence="5">
    <location>
        <begin position="214"/>
        <end position="251"/>
    </location>
</feature>
<evidence type="ECO:0000256" key="2">
    <source>
        <dbReference type="ARBA" id="ARBA00004496"/>
    </source>
</evidence>
<dbReference type="EMBL" id="AP024449">
    <property type="protein sequence ID" value="BCS28822.1"/>
    <property type="molecule type" value="Genomic_DNA"/>
</dbReference>
<dbReference type="RefSeq" id="XP_041561008.1">
    <property type="nucleotide sequence ID" value="XM_041695260.1"/>
</dbReference>
<evidence type="ECO:0000256" key="1">
    <source>
        <dbReference type="ARBA" id="ARBA00004123"/>
    </source>
</evidence>
<protein>
    <recommendedName>
        <fullName evidence="8">Regulator of volume decrease after cellular swelling-domain-containing protein</fullName>
    </recommendedName>
</protein>
<feature type="region of interest" description="Disordered" evidence="5">
    <location>
        <begin position="263"/>
        <end position="319"/>
    </location>
</feature>
<evidence type="ECO:0000256" key="5">
    <source>
        <dbReference type="SAM" id="MobiDB-lite"/>
    </source>
</evidence>
<dbReference type="InterPro" id="IPR011993">
    <property type="entry name" value="PH-like_dom_sf"/>
</dbReference>
<keyword evidence="4" id="KW-0539">Nucleus</keyword>
<dbReference type="GO" id="GO:0000387">
    <property type="term" value="P:spliceosomal snRNP assembly"/>
    <property type="evidence" value="ECO:0007669"/>
    <property type="project" value="TreeGrafter"/>
</dbReference>
<feature type="region of interest" description="Disordered" evidence="5">
    <location>
        <begin position="61"/>
        <end position="87"/>
    </location>
</feature>
<dbReference type="GeneID" id="64978819"/>
<evidence type="ECO:0008006" key="8">
    <source>
        <dbReference type="Google" id="ProtNLM"/>
    </source>
</evidence>
<feature type="compositionally biased region" description="Acidic residues" evidence="5">
    <location>
        <begin position="294"/>
        <end position="310"/>
    </location>
</feature>
<evidence type="ECO:0000256" key="4">
    <source>
        <dbReference type="ARBA" id="ARBA00023242"/>
    </source>
</evidence>
<organism evidence="6 7">
    <name type="scientific">Aspergillus puulaauensis</name>
    <dbReference type="NCBI Taxonomy" id="1220207"/>
    <lineage>
        <taxon>Eukaryota</taxon>
        <taxon>Fungi</taxon>
        <taxon>Dikarya</taxon>
        <taxon>Ascomycota</taxon>
        <taxon>Pezizomycotina</taxon>
        <taxon>Eurotiomycetes</taxon>
        <taxon>Eurotiomycetidae</taxon>
        <taxon>Eurotiales</taxon>
        <taxon>Aspergillaceae</taxon>
        <taxon>Aspergillus</taxon>
    </lineage>
</organism>
<dbReference type="InterPro" id="IPR039924">
    <property type="entry name" value="ICln/Lot5/Saf5"/>
</dbReference>
<evidence type="ECO:0000256" key="3">
    <source>
        <dbReference type="ARBA" id="ARBA00022490"/>
    </source>
</evidence>
<reference evidence="6" key="2">
    <citation type="submission" date="2021-02" db="EMBL/GenBank/DDBJ databases">
        <title>Aspergillus puulaauensis MK2 genome sequence.</title>
        <authorList>
            <person name="Futagami T."/>
            <person name="Mori K."/>
            <person name="Kadooka C."/>
            <person name="Tanaka T."/>
        </authorList>
    </citation>
    <scope>NUCLEOTIDE SEQUENCE</scope>
    <source>
        <strain evidence="6">MK2</strain>
    </source>
</reference>
<dbReference type="GO" id="GO:0045292">
    <property type="term" value="P:mRNA cis splicing, via spliceosome"/>
    <property type="evidence" value="ECO:0007669"/>
    <property type="project" value="TreeGrafter"/>
</dbReference>
<gene>
    <name evidence="6" type="ORF">APUU_70392A</name>
</gene>
<comment type="subcellular location">
    <subcellularLocation>
        <location evidence="2">Cytoplasm</location>
    </subcellularLocation>
    <subcellularLocation>
        <location evidence="1">Nucleus</location>
    </subcellularLocation>
</comment>
<sequence length="319" mass="33667">MEPLTSAPETSAFVSLSVHQSRTPDSFHSGPAVLHYHATNCKLVGLEHDLSSTPALNTLRGAEVNGSNSSPENLQRNDANGGDGEPEKEVVIGGLDVWVTSDKFLLYKPSASTGFSVPYRSILLHAIQRLKVPAQDQPTEVQGLYMNITKPQSPASFPQESDEEETLALTLVPPTTPSSSSGDANANTDAEPESESQTQKLYDAVSACANLHPDPVEEEDEDSGAFASGLVFPGAAEGGLPPPVDGSSGWITADNMHEFFDEEGNWIGEGDVPGLPGLGEGLGPGAGTVREREEQGDEQGGADEDAGADADETKWRRTD</sequence>
<evidence type="ECO:0000313" key="6">
    <source>
        <dbReference type="EMBL" id="BCS28822.1"/>
    </source>
</evidence>
<dbReference type="AlphaFoldDB" id="A0A7R7XW59"/>
<dbReference type="Pfam" id="PF03517">
    <property type="entry name" value="Voldacs"/>
    <property type="match status" value="1"/>
</dbReference>
<evidence type="ECO:0000313" key="7">
    <source>
        <dbReference type="Proteomes" id="UP000654913"/>
    </source>
</evidence>
<feature type="compositionally biased region" description="Gly residues" evidence="5">
    <location>
        <begin position="276"/>
        <end position="286"/>
    </location>
</feature>
<dbReference type="GO" id="GO:0005829">
    <property type="term" value="C:cytosol"/>
    <property type="evidence" value="ECO:0007669"/>
    <property type="project" value="TreeGrafter"/>
</dbReference>
<dbReference type="Gene3D" id="2.30.29.30">
    <property type="entry name" value="Pleckstrin-homology domain (PH domain)/Phosphotyrosine-binding domain (PTB)"/>
    <property type="match status" value="1"/>
</dbReference>
<reference evidence="6" key="1">
    <citation type="submission" date="2021-01" db="EMBL/GenBank/DDBJ databases">
        <authorList>
            <consortium name="Aspergillus puulaauensis MK2 genome sequencing consortium"/>
            <person name="Kazuki M."/>
            <person name="Futagami T."/>
        </authorList>
    </citation>
    <scope>NUCLEOTIDE SEQUENCE</scope>
    <source>
        <strain evidence="6">MK2</strain>
    </source>
</reference>
<feature type="compositionally biased region" description="Polar residues" evidence="5">
    <location>
        <begin position="65"/>
        <end position="78"/>
    </location>
</feature>
<keyword evidence="3" id="KW-0963">Cytoplasm</keyword>
<accession>A0A7R7XW59</accession>
<keyword evidence="7" id="KW-1185">Reference proteome</keyword>
<dbReference type="PANTHER" id="PTHR21399:SF0">
    <property type="entry name" value="METHYLOSOME SUBUNIT PICLN"/>
    <property type="match status" value="1"/>
</dbReference>
<dbReference type="KEGG" id="apuu:APUU_70392A"/>
<dbReference type="GO" id="GO:0005681">
    <property type="term" value="C:spliceosomal complex"/>
    <property type="evidence" value="ECO:0007669"/>
    <property type="project" value="TreeGrafter"/>
</dbReference>
<dbReference type="PANTHER" id="PTHR21399">
    <property type="entry name" value="CHLORIDE CONDUCTANCE REGULATORY PROTEIN ICLN"/>
    <property type="match status" value="1"/>
</dbReference>
<dbReference type="OrthoDB" id="19714at2759"/>
<dbReference type="Proteomes" id="UP000654913">
    <property type="component" value="Chromosome 7"/>
</dbReference>
<feature type="region of interest" description="Disordered" evidence="5">
    <location>
        <begin position="172"/>
        <end position="199"/>
    </location>
</feature>
<dbReference type="GO" id="GO:0034715">
    <property type="term" value="C:pICln-Sm protein complex"/>
    <property type="evidence" value="ECO:0007669"/>
    <property type="project" value="TreeGrafter"/>
</dbReference>
<name>A0A7R7XW59_9EURO</name>
<feature type="compositionally biased region" description="Low complexity" evidence="5">
    <location>
        <begin position="172"/>
        <end position="181"/>
    </location>
</feature>
<proteinExistence type="predicted"/>